<name>A0A165GFB8_9BASI</name>
<dbReference type="Proteomes" id="UP000076842">
    <property type="component" value="Unassembled WGS sequence"/>
</dbReference>
<reference evidence="1 2" key="1">
    <citation type="journal article" date="2016" name="Mol. Biol. Evol.">
        <title>Comparative Genomics of Early-Diverging Mushroom-Forming Fungi Provides Insights into the Origins of Lignocellulose Decay Capabilities.</title>
        <authorList>
            <person name="Nagy L.G."/>
            <person name="Riley R."/>
            <person name="Tritt A."/>
            <person name="Adam C."/>
            <person name="Daum C."/>
            <person name="Floudas D."/>
            <person name="Sun H."/>
            <person name="Yadav J.S."/>
            <person name="Pangilinan J."/>
            <person name="Larsson K.H."/>
            <person name="Matsuura K."/>
            <person name="Barry K."/>
            <person name="Labutti K."/>
            <person name="Kuo R."/>
            <person name="Ohm R.A."/>
            <person name="Bhattacharya S.S."/>
            <person name="Shirouzu T."/>
            <person name="Yoshinaga Y."/>
            <person name="Martin F.M."/>
            <person name="Grigoriev I.V."/>
            <person name="Hibbett D.S."/>
        </authorList>
    </citation>
    <scope>NUCLEOTIDE SEQUENCE [LARGE SCALE GENOMIC DNA]</scope>
    <source>
        <strain evidence="1 2">HHB12733</strain>
    </source>
</reference>
<evidence type="ECO:0000313" key="1">
    <source>
        <dbReference type="EMBL" id="KZT57997.1"/>
    </source>
</evidence>
<accession>A0A165GFB8</accession>
<organism evidence="1 2">
    <name type="scientific">Calocera cornea HHB12733</name>
    <dbReference type="NCBI Taxonomy" id="1353952"/>
    <lineage>
        <taxon>Eukaryota</taxon>
        <taxon>Fungi</taxon>
        <taxon>Dikarya</taxon>
        <taxon>Basidiomycota</taxon>
        <taxon>Agaricomycotina</taxon>
        <taxon>Dacrymycetes</taxon>
        <taxon>Dacrymycetales</taxon>
        <taxon>Dacrymycetaceae</taxon>
        <taxon>Calocera</taxon>
    </lineage>
</organism>
<sequence length="153" mass="17004">MSHCGTRVGAEVRLRSERRGISQMRTADETSAQRAVTMVLYGIAGWPGRYTLGARCPVRPAQVEWEPEGLGARAPIAQARHRVRRSHATSTNGHHAVPHSAEQRGFFFSSAHRHTSFLLTPSARESRSVRYKAHLGLRALQETPTLSSIPWLT</sequence>
<dbReference type="EMBL" id="KV423956">
    <property type="protein sequence ID" value="KZT57997.1"/>
    <property type="molecule type" value="Genomic_DNA"/>
</dbReference>
<dbReference type="InParanoid" id="A0A165GFB8"/>
<dbReference type="AlphaFoldDB" id="A0A165GFB8"/>
<gene>
    <name evidence="1" type="ORF">CALCODRAFT_262493</name>
</gene>
<evidence type="ECO:0000313" key="2">
    <source>
        <dbReference type="Proteomes" id="UP000076842"/>
    </source>
</evidence>
<protein>
    <submittedName>
        <fullName evidence="1">Uncharacterized protein</fullName>
    </submittedName>
</protein>
<proteinExistence type="predicted"/>
<keyword evidence="2" id="KW-1185">Reference proteome</keyword>